<name>A0ACD3R740_LARCR</name>
<proteinExistence type="predicted"/>
<organism evidence="1 2">
    <name type="scientific">Larimichthys crocea</name>
    <name type="common">Large yellow croaker</name>
    <name type="synonym">Pseudosciaena crocea</name>
    <dbReference type="NCBI Taxonomy" id="215358"/>
    <lineage>
        <taxon>Eukaryota</taxon>
        <taxon>Metazoa</taxon>
        <taxon>Chordata</taxon>
        <taxon>Craniata</taxon>
        <taxon>Vertebrata</taxon>
        <taxon>Euteleostomi</taxon>
        <taxon>Actinopterygii</taxon>
        <taxon>Neopterygii</taxon>
        <taxon>Teleostei</taxon>
        <taxon>Neoteleostei</taxon>
        <taxon>Acanthomorphata</taxon>
        <taxon>Eupercaria</taxon>
        <taxon>Sciaenidae</taxon>
        <taxon>Larimichthys</taxon>
    </lineage>
</organism>
<comment type="caution">
    <text evidence="1">The sequence shown here is derived from an EMBL/GenBank/DDBJ whole genome shotgun (WGS) entry which is preliminary data.</text>
</comment>
<sequence>MWSPIIEPIIQHADWFFPEEVDFNVSGMFAMPTHPATPESEPSLERKRPGSLVGQDGDSHTPRKDSPARELMSTPPPQRNGATHLTVGTPHSQGGSRGPSPHMVRRGTKKQAPAPPKQASPFASHPSSTQTPGSPHHPPITPRRNTSKDSLIHAPSHPPPQPPQAHQAQGESEPSPPSTPTPPDTPPHDGPLSNPLSSYHSGSLPRPSRPAPRPRPRPSMPPPPQPAANDDGNGICSSASKIITDGGLVLKGPGRALIPEVIVDQQGDSSAGQEPATTPDLLLDPQIHTESTAL</sequence>
<evidence type="ECO:0000313" key="2">
    <source>
        <dbReference type="Proteomes" id="UP000793456"/>
    </source>
</evidence>
<keyword evidence="2" id="KW-1185">Reference proteome</keyword>
<dbReference type="Proteomes" id="UP000793456">
    <property type="component" value="Chromosome IX"/>
</dbReference>
<gene>
    <name evidence="1" type="ORF">E3U43_021645</name>
</gene>
<evidence type="ECO:0000313" key="1">
    <source>
        <dbReference type="EMBL" id="TMS15183.1"/>
    </source>
</evidence>
<accession>A0ACD3R740</accession>
<protein>
    <submittedName>
        <fullName evidence="1">Uncharacterized protein</fullName>
    </submittedName>
</protein>
<dbReference type="EMBL" id="CM011682">
    <property type="protein sequence ID" value="TMS15183.1"/>
    <property type="molecule type" value="Genomic_DNA"/>
</dbReference>
<reference evidence="1" key="1">
    <citation type="submission" date="2018-11" db="EMBL/GenBank/DDBJ databases">
        <title>The sequence and de novo assembly of Larimichthys crocea genome using PacBio and Hi-C technologies.</title>
        <authorList>
            <person name="Xu P."/>
            <person name="Chen B."/>
            <person name="Zhou Z."/>
            <person name="Ke Q."/>
            <person name="Wu Y."/>
            <person name="Bai H."/>
            <person name="Pu F."/>
        </authorList>
    </citation>
    <scope>NUCLEOTIDE SEQUENCE</scope>
    <source>
        <tissue evidence="1">Muscle</tissue>
    </source>
</reference>